<comment type="caution">
    <text evidence="3">The sequence shown here is derived from an EMBL/GenBank/DDBJ whole genome shotgun (WGS) entry which is preliminary data.</text>
</comment>
<accession>A0ABS4KCU4</accession>
<dbReference type="InterPro" id="IPR016440">
    <property type="entry name" value="Rubredoxin-O_OxRdtase"/>
</dbReference>
<dbReference type="RefSeq" id="WP_210060874.1">
    <property type="nucleotide sequence ID" value="NZ_JAGGLJ010000009.1"/>
</dbReference>
<gene>
    <name evidence="3" type="ORF">J2Z71_001125</name>
</gene>
<dbReference type="EMBL" id="JAGGLJ010000009">
    <property type="protein sequence ID" value="MBP2025582.1"/>
    <property type="molecule type" value="Genomic_DNA"/>
</dbReference>
<organism evidence="3 4">
    <name type="scientific">Peptoniphilus stercorisuis</name>
    <dbReference type="NCBI Taxonomy" id="1436965"/>
    <lineage>
        <taxon>Bacteria</taxon>
        <taxon>Bacillati</taxon>
        <taxon>Bacillota</taxon>
        <taxon>Tissierellia</taxon>
        <taxon>Tissierellales</taxon>
        <taxon>Peptoniphilaceae</taxon>
        <taxon>Peptoniphilus</taxon>
    </lineage>
</organism>
<proteinExistence type="inferred from homology"/>
<dbReference type="PANTHER" id="PTHR43717">
    <property type="entry name" value="ANAEROBIC NITRIC OXIDE REDUCTASE FLAVORUBREDOXIN"/>
    <property type="match status" value="1"/>
</dbReference>
<dbReference type="PIRSF" id="PIRSF005243">
    <property type="entry name" value="ROO"/>
    <property type="match status" value="1"/>
</dbReference>
<dbReference type="InterPro" id="IPR045761">
    <property type="entry name" value="ODP_dom"/>
</dbReference>
<dbReference type="Gene3D" id="3.60.15.10">
    <property type="entry name" value="Ribonuclease Z/Hydroxyacylglutathione hydrolase-like"/>
    <property type="match status" value="1"/>
</dbReference>
<feature type="domain" description="Flavodoxin-like" evidence="2">
    <location>
        <begin position="254"/>
        <end position="394"/>
    </location>
</feature>
<evidence type="ECO:0000313" key="3">
    <source>
        <dbReference type="EMBL" id="MBP2025582.1"/>
    </source>
</evidence>
<dbReference type="Pfam" id="PF19583">
    <property type="entry name" value="ODP"/>
    <property type="match status" value="1"/>
</dbReference>
<evidence type="ECO:0000313" key="4">
    <source>
        <dbReference type="Proteomes" id="UP001519306"/>
    </source>
</evidence>
<dbReference type="InterPro" id="IPR036866">
    <property type="entry name" value="RibonucZ/Hydroxyglut_hydro"/>
</dbReference>
<dbReference type="SUPFAM" id="SSF56281">
    <property type="entry name" value="Metallo-hydrolase/oxidoreductase"/>
    <property type="match status" value="1"/>
</dbReference>
<evidence type="ECO:0000259" key="2">
    <source>
        <dbReference type="PROSITE" id="PS50902"/>
    </source>
</evidence>
<name>A0ABS4KCU4_9FIRM</name>
<comment type="similarity">
    <text evidence="1">In the N-terminal section; belongs to the zinc metallo-hydrolase group 3 family.</text>
</comment>
<dbReference type="Pfam" id="PF00258">
    <property type="entry name" value="Flavodoxin_1"/>
    <property type="match status" value="1"/>
</dbReference>
<dbReference type="SUPFAM" id="SSF52218">
    <property type="entry name" value="Flavoproteins"/>
    <property type="match status" value="1"/>
</dbReference>
<dbReference type="PROSITE" id="PS50902">
    <property type="entry name" value="FLAVODOXIN_LIKE"/>
    <property type="match status" value="1"/>
</dbReference>
<evidence type="ECO:0000256" key="1">
    <source>
        <dbReference type="ARBA" id="ARBA00007121"/>
    </source>
</evidence>
<keyword evidence="4" id="KW-1185">Reference proteome</keyword>
<sequence length="395" mass="44979">MKKLVKNNVSWVGYIDWELESFHGDDYSIINGSSQNSYLIQEEKNVLIDTVWAPHRFEFIDNLKKEINLKDIDFIVANHGEVDHSGALVDLMKEIPDTPIYCTANAVKSIEGQYGKHGWNFKTVKTGDSVDIGNGKKLIFVEMKMLHWPDSMATYMTSDNILFSNDAFGQHYAVEELFNDRADKCLLEKEAMKYYANILNPFSPFASRKIKEIVALNLPIEIIAPSHGAIWRDNPMQIVEKYALWAEEYQEDQITIVYDTMWQGTEKIAHKIASEVHRLSPNTVVRVFNCAKYDKNEIMTEVFKSRAIAVGSPTVGNDILSSVDGWIHFLKSLKFKNKKAAAFGCYGWSGEGVKVLQERLLDAGFEVVEENIKSLWNPDEEDFEKASSVVKALLK</sequence>
<dbReference type="InterPro" id="IPR008254">
    <property type="entry name" value="Flavodoxin/NO_synth"/>
</dbReference>
<dbReference type="InterPro" id="IPR029039">
    <property type="entry name" value="Flavoprotein-like_sf"/>
</dbReference>
<dbReference type="CDD" id="cd07709">
    <property type="entry name" value="flavodiiron_proteins_MBL-fold"/>
    <property type="match status" value="1"/>
</dbReference>
<dbReference type="InterPro" id="IPR001279">
    <property type="entry name" value="Metallo-B-lactamas"/>
</dbReference>
<dbReference type="SMART" id="SM00849">
    <property type="entry name" value="Lactamase_B"/>
    <property type="match status" value="1"/>
</dbReference>
<dbReference type="PANTHER" id="PTHR43717:SF1">
    <property type="entry name" value="ANAEROBIC NITRIC OXIDE REDUCTASE FLAVORUBREDOXIN"/>
    <property type="match status" value="1"/>
</dbReference>
<dbReference type="Proteomes" id="UP001519306">
    <property type="component" value="Unassembled WGS sequence"/>
</dbReference>
<reference evidence="3 4" key="1">
    <citation type="submission" date="2021-03" db="EMBL/GenBank/DDBJ databases">
        <title>Genomic Encyclopedia of Type Strains, Phase IV (KMG-IV): sequencing the most valuable type-strain genomes for metagenomic binning, comparative biology and taxonomic classification.</title>
        <authorList>
            <person name="Goeker M."/>
        </authorList>
    </citation>
    <scope>NUCLEOTIDE SEQUENCE [LARGE SCALE GENOMIC DNA]</scope>
    <source>
        <strain evidence="3 4">DSM 27563</strain>
    </source>
</reference>
<dbReference type="Gene3D" id="3.40.50.360">
    <property type="match status" value="1"/>
</dbReference>
<protein>
    <submittedName>
        <fullName evidence="3">Flavorubredoxin</fullName>
    </submittedName>
</protein>